<gene>
    <name evidence="4" type="ORF">BO225_02385</name>
</gene>
<dbReference type="FunFam" id="1.10.3210.10:FF:000008">
    <property type="entry name" value="3'-5' exoribonuclease YhaM"/>
    <property type="match status" value="1"/>
</dbReference>
<dbReference type="Pfam" id="PF01336">
    <property type="entry name" value="tRNA_anti-codon"/>
    <property type="match status" value="1"/>
</dbReference>
<dbReference type="InterPro" id="IPR050798">
    <property type="entry name" value="YhaM_exoribonuc/phosphodiest"/>
</dbReference>
<dbReference type="InterPro" id="IPR006674">
    <property type="entry name" value="HD_domain"/>
</dbReference>
<dbReference type="Gene3D" id="1.10.3210.10">
    <property type="entry name" value="Hypothetical protein af1432"/>
    <property type="match status" value="1"/>
</dbReference>
<organism evidence="4 5">
    <name type="scientific">Dubosiella newyorkensis</name>
    <dbReference type="NCBI Taxonomy" id="1862672"/>
    <lineage>
        <taxon>Bacteria</taxon>
        <taxon>Bacillati</taxon>
        <taxon>Bacillota</taxon>
        <taxon>Erysipelotrichia</taxon>
        <taxon>Erysipelotrichales</taxon>
        <taxon>Erysipelotrichaceae</taxon>
        <taxon>Dubosiella</taxon>
    </lineage>
</organism>
<dbReference type="Proteomes" id="UP000186705">
    <property type="component" value="Unassembled WGS sequence"/>
</dbReference>
<dbReference type="PANTHER" id="PTHR37294:SF1">
    <property type="entry name" value="3'-5' EXORIBONUCLEASE YHAM"/>
    <property type="match status" value="1"/>
</dbReference>
<dbReference type="GO" id="GO:0004527">
    <property type="term" value="F:exonuclease activity"/>
    <property type="evidence" value="ECO:0007669"/>
    <property type="project" value="UniProtKB-KW"/>
</dbReference>
<dbReference type="InterPro" id="IPR003607">
    <property type="entry name" value="HD/PDEase_dom"/>
</dbReference>
<keyword evidence="5" id="KW-1185">Reference proteome</keyword>
<proteinExistence type="predicted"/>
<feature type="domain" description="HD" evidence="3">
    <location>
        <begin position="155"/>
        <end position="272"/>
    </location>
</feature>
<dbReference type="SUPFAM" id="SSF109604">
    <property type="entry name" value="HD-domain/PDEase-like"/>
    <property type="match status" value="1"/>
</dbReference>
<evidence type="ECO:0000313" key="4">
    <source>
        <dbReference type="EMBL" id="OLU47708.1"/>
    </source>
</evidence>
<sequence length="311" mass="35577">MIKDIHEEGKIHIKALITKCDRGRTAKNTPYLSLILEDKSGILDAKFWNLTEEQIGQYRVGMVVEAYGEILFHKNATQLRVRKLIVDEEANLLDYVREAPMEKEAMEQEIDTIIANMKDSVIQEVVKKVLESVKERFYLYPAATRNHHNFVGGLAYHTICMARMAKPVVEQYPFLDEDLVLAGILLHDVGKVDELSAPMLPEYTNVGNLLGHISIMSNRIDRIATSLGYEDDERVILLKHLVLSHHGKLEYGSPVLPMIPEAEVLTILDNLDSRMYMMKQSIDASQPGTFGPRIYALDNRMIYHRKKEEQE</sequence>
<dbReference type="Pfam" id="PF01966">
    <property type="entry name" value="HD"/>
    <property type="match status" value="1"/>
</dbReference>
<evidence type="ECO:0000259" key="2">
    <source>
        <dbReference type="Pfam" id="PF01336"/>
    </source>
</evidence>
<reference evidence="4 5" key="1">
    <citation type="submission" date="2016-11" db="EMBL/GenBank/DDBJ databases">
        <title>Description of two novel members of the family Erysipelotrichaceae: Ileibacterium lipovorans gen. nov., sp. nov. and Dubosiella newyorkensis, gen. nov., sp. nov.</title>
        <authorList>
            <person name="Cox L.M."/>
            <person name="Sohn J."/>
            <person name="Tyrrell K.L."/>
            <person name="Citron D.M."/>
            <person name="Lawson P.A."/>
            <person name="Patel N.B."/>
            <person name="Iizumi T."/>
            <person name="Perez-Perez G.I."/>
            <person name="Goldstein E.J."/>
            <person name="Blaser M.J."/>
        </authorList>
    </citation>
    <scope>NUCLEOTIDE SEQUENCE [LARGE SCALE GENOMIC DNA]</scope>
    <source>
        <strain evidence="4 5">NYU-BL-A4</strain>
    </source>
</reference>
<dbReference type="STRING" id="1862672.BO225_02385"/>
<dbReference type="CDD" id="cd00077">
    <property type="entry name" value="HDc"/>
    <property type="match status" value="1"/>
</dbReference>
<dbReference type="GeneID" id="78274795"/>
<feature type="domain" description="OB" evidence="2">
    <location>
        <begin position="26"/>
        <end position="85"/>
    </location>
</feature>
<keyword evidence="4" id="KW-0540">Nuclease</keyword>
<evidence type="ECO:0000313" key="5">
    <source>
        <dbReference type="Proteomes" id="UP000186705"/>
    </source>
</evidence>
<dbReference type="EMBL" id="MPKA01000044">
    <property type="protein sequence ID" value="OLU47708.1"/>
    <property type="molecule type" value="Genomic_DNA"/>
</dbReference>
<dbReference type="RefSeq" id="WP_076340681.1">
    <property type="nucleotide sequence ID" value="NZ_CAMNTW010000001.1"/>
</dbReference>
<keyword evidence="4" id="KW-0269">Exonuclease</keyword>
<dbReference type="GO" id="GO:0003676">
    <property type="term" value="F:nucleic acid binding"/>
    <property type="evidence" value="ECO:0007669"/>
    <property type="project" value="InterPro"/>
</dbReference>
<accession>A0A1U7NQ02</accession>
<comment type="caution">
    <text evidence="4">The sequence shown here is derived from an EMBL/GenBank/DDBJ whole genome shotgun (WGS) entry which is preliminary data.</text>
</comment>
<dbReference type="InterPro" id="IPR004365">
    <property type="entry name" value="NA-bd_OB_tRNA"/>
</dbReference>
<protein>
    <submittedName>
        <fullName evidence="4">3'-5' exonuclease</fullName>
    </submittedName>
</protein>
<dbReference type="GO" id="GO:0031125">
    <property type="term" value="P:rRNA 3'-end processing"/>
    <property type="evidence" value="ECO:0007669"/>
    <property type="project" value="TreeGrafter"/>
</dbReference>
<keyword evidence="1" id="KW-0378">Hydrolase</keyword>
<evidence type="ECO:0000259" key="3">
    <source>
        <dbReference type="Pfam" id="PF01966"/>
    </source>
</evidence>
<name>A0A1U7NQ02_9FIRM</name>
<dbReference type="OrthoDB" id="9778453at2"/>
<dbReference type="PANTHER" id="PTHR37294">
    <property type="entry name" value="3'-5' EXORIBONUCLEASE YHAM"/>
    <property type="match status" value="1"/>
</dbReference>
<evidence type="ECO:0000256" key="1">
    <source>
        <dbReference type="ARBA" id="ARBA00022801"/>
    </source>
</evidence>
<dbReference type="AlphaFoldDB" id="A0A1U7NQ02"/>